<name>A0A087B665_9BIFI</name>
<evidence type="ECO:0000313" key="1">
    <source>
        <dbReference type="EMBL" id="KFI66515.1"/>
    </source>
</evidence>
<dbReference type="STRING" id="1692.BMAGN_1423"/>
<dbReference type="Proteomes" id="UP000029052">
    <property type="component" value="Unassembled WGS sequence"/>
</dbReference>
<organism evidence="1 2">
    <name type="scientific">Bifidobacterium magnum</name>
    <dbReference type="NCBI Taxonomy" id="1692"/>
    <lineage>
        <taxon>Bacteria</taxon>
        <taxon>Bacillati</taxon>
        <taxon>Actinomycetota</taxon>
        <taxon>Actinomycetes</taxon>
        <taxon>Bifidobacteriales</taxon>
        <taxon>Bifidobacteriaceae</taxon>
        <taxon>Bifidobacterium</taxon>
    </lineage>
</organism>
<reference evidence="1 2" key="1">
    <citation type="submission" date="2014-03" db="EMBL/GenBank/DDBJ databases">
        <title>Genomics of Bifidobacteria.</title>
        <authorList>
            <person name="Ventura M."/>
            <person name="Milani C."/>
            <person name="Lugli G.A."/>
        </authorList>
    </citation>
    <scope>NUCLEOTIDE SEQUENCE [LARGE SCALE GENOMIC DNA]</scope>
    <source>
        <strain evidence="1 2">LMG 11591</strain>
    </source>
</reference>
<dbReference type="RefSeq" id="WP_152593282.1">
    <property type="nucleotide sequence ID" value="NZ_JGZB01000013.1"/>
</dbReference>
<accession>A0A087B665</accession>
<dbReference type="EMBL" id="JGZB01000013">
    <property type="protein sequence ID" value="KFI66515.1"/>
    <property type="molecule type" value="Genomic_DNA"/>
</dbReference>
<gene>
    <name evidence="1" type="ORF">BMAGN_1423</name>
</gene>
<sequence>MGKILIDNHGIHDSNGFSIRLTPNGPVVSDGATVTLANADGSTTIDMRDGSSSFAMVEHDKNTLYLIKDKQTKKVYAGDYAFA</sequence>
<proteinExistence type="predicted"/>
<keyword evidence="2" id="KW-1185">Reference proteome</keyword>
<protein>
    <submittedName>
        <fullName evidence="1">Uncharacterized protein</fullName>
    </submittedName>
</protein>
<comment type="caution">
    <text evidence="1">The sequence shown here is derived from an EMBL/GenBank/DDBJ whole genome shotgun (WGS) entry which is preliminary data.</text>
</comment>
<evidence type="ECO:0000313" key="2">
    <source>
        <dbReference type="Proteomes" id="UP000029052"/>
    </source>
</evidence>
<dbReference type="AlphaFoldDB" id="A0A087B665"/>